<proteinExistence type="inferred from homology"/>
<comment type="caution">
    <text evidence="10">The sequence shown here is derived from an EMBL/GenBank/DDBJ whole genome shotgun (WGS) entry which is preliminary data.</text>
</comment>
<keyword evidence="5 8" id="KW-1133">Transmembrane helix</keyword>
<evidence type="ECO:0000256" key="2">
    <source>
        <dbReference type="ARBA" id="ARBA00010992"/>
    </source>
</evidence>
<evidence type="ECO:0000256" key="3">
    <source>
        <dbReference type="ARBA" id="ARBA00022448"/>
    </source>
</evidence>
<dbReference type="InterPro" id="IPR005829">
    <property type="entry name" value="Sugar_transporter_CS"/>
</dbReference>
<evidence type="ECO:0000256" key="1">
    <source>
        <dbReference type="ARBA" id="ARBA00004141"/>
    </source>
</evidence>
<protein>
    <submittedName>
        <fullName evidence="10">General substrate transporter</fullName>
    </submittedName>
</protein>
<feature type="transmembrane region" description="Helical" evidence="8">
    <location>
        <begin position="75"/>
        <end position="97"/>
    </location>
</feature>
<feature type="transmembrane region" description="Helical" evidence="8">
    <location>
        <begin position="463"/>
        <end position="485"/>
    </location>
</feature>
<dbReference type="PROSITE" id="PS00217">
    <property type="entry name" value="SUGAR_TRANSPORT_2"/>
    <property type="match status" value="1"/>
</dbReference>
<dbReference type="PROSITE" id="PS00216">
    <property type="entry name" value="SUGAR_TRANSPORT_1"/>
    <property type="match status" value="1"/>
</dbReference>
<dbReference type="Gene3D" id="1.20.1250.20">
    <property type="entry name" value="MFS general substrate transporter like domains"/>
    <property type="match status" value="1"/>
</dbReference>
<feature type="transmembrane region" description="Helical" evidence="8">
    <location>
        <begin position="422"/>
        <end position="442"/>
    </location>
</feature>
<feature type="transmembrane region" description="Helical" evidence="8">
    <location>
        <begin position="294"/>
        <end position="315"/>
    </location>
</feature>
<feature type="transmembrane region" description="Helical" evidence="8">
    <location>
        <begin position="199"/>
        <end position="220"/>
    </location>
</feature>
<evidence type="ECO:0000256" key="8">
    <source>
        <dbReference type="SAM" id="Phobius"/>
    </source>
</evidence>
<dbReference type="PANTHER" id="PTHR48022:SF25">
    <property type="entry name" value="QUINATE TRANSPORTER, PUTATIVE (AFU_ORTHOLOGUE AFUA_5G12950)-RELATED"/>
    <property type="match status" value="1"/>
</dbReference>
<evidence type="ECO:0000259" key="9">
    <source>
        <dbReference type="PROSITE" id="PS50850"/>
    </source>
</evidence>
<feature type="transmembrane region" description="Helical" evidence="8">
    <location>
        <begin position="167"/>
        <end position="187"/>
    </location>
</feature>
<comment type="subcellular location">
    <subcellularLocation>
        <location evidence="1">Membrane</location>
        <topology evidence="1">Multi-pass membrane protein</topology>
    </subcellularLocation>
</comment>
<dbReference type="EMBL" id="JBFXLU010000030">
    <property type="protein sequence ID" value="KAL2851473.1"/>
    <property type="molecule type" value="Genomic_DNA"/>
</dbReference>
<accession>A0ABR4KJS9</accession>
<evidence type="ECO:0000256" key="6">
    <source>
        <dbReference type="ARBA" id="ARBA00023136"/>
    </source>
</evidence>
<sequence>MSCYAQLPQALPNAGTQATHNPSRKTKPSSSRIYWLGATVCCGGLLFGYDSGVIGGVLTFASFHDSFRYTPQEQTLISSIAVGIQQAGALAGCLLIWPLTTHYGRRRSMILCSLIFCIGVIFEIINSHSLPIFYIGRIICGLGIGGSATVAPIYLAEMSPAHLRGRLGSGYQFTFTVGIFVSYWIDYGVQYWEESARQWQVPLALQLVPGIAMGLGMLPLKESVRWLIASGDTRAAWESLAWIRNADSAGNGDDSALAVRDEFAEMKRAVDADTSATADFQPRELLHRPNLRRVSLAVSIFIAQQATGATAMAYFGPQFFGLLVGEPSSPAASSNATEAITTVSGESAHSLTLLLTGIFGALKVLSCLFFILFVADRFGRKPLLTFGALAMALCMISTSLVLHSSSPPLSSPASPSSPTSLSATQIFTILLIYLTITLYNLSWGPLPWPLVAELFPTRLRSPGVALAVASQWTSNFIWSFATPYILRGLGWATFLLFGLLDLGIVLFVVMCLPETAGRSLEEVEELFDDRRYSGRDGECDGEDGLDAESEGLVRGFIEREEGGEDYEGWKAGGTVQSPQPTTSRYT</sequence>
<evidence type="ECO:0000256" key="4">
    <source>
        <dbReference type="ARBA" id="ARBA00022692"/>
    </source>
</evidence>
<feature type="transmembrane region" description="Helical" evidence="8">
    <location>
        <begin position="491"/>
        <end position="512"/>
    </location>
</feature>
<evidence type="ECO:0000313" key="11">
    <source>
        <dbReference type="Proteomes" id="UP001610446"/>
    </source>
</evidence>
<dbReference type="Pfam" id="PF00083">
    <property type="entry name" value="Sugar_tr"/>
    <property type="match status" value="1"/>
</dbReference>
<dbReference type="InterPro" id="IPR003663">
    <property type="entry name" value="Sugar/inositol_transpt"/>
</dbReference>
<dbReference type="PRINTS" id="PR00171">
    <property type="entry name" value="SUGRTRNSPORT"/>
</dbReference>
<keyword evidence="11" id="KW-1185">Reference proteome</keyword>
<dbReference type="InterPro" id="IPR050360">
    <property type="entry name" value="MFS_Sugar_Transporters"/>
</dbReference>
<feature type="domain" description="Major facilitator superfamily (MFS) profile" evidence="9">
    <location>
        <begin position="36"/>
        <end position="516"/>
    </location>
</feature>
<dbReference type="Proteomes" id="UP001610446">
    <property type="component" value="Unassembled WGS sequence"/>
</dbReference>
<reference evidence="10 11" key="1">
    <citation type="submission" date="2024-07" db="EMBL/GenBank/DDBJ databases">
        <title>Section-level genome sequencing and comparative genomics of Aspergillus sections Usti and Cavernicolus.</title>
        <authorList>
            <consortium name="Lawrence Berkeley National Laboratory"/>
            <person name="Nybo J.L."/>
            <person name="Vesth T.C."/>
            <person name="Theobald S."/>
            <person name="Frisvad J.C."/>
            <person name="Larsen T.O."/>
            <person name="Kjaerboelling I."/>
            <person name="Rothschild-Mancinelli K."/>
            <person name="Lyhne E.K."/>
            <person name="Kogle M.E."/>
            <person name="Barry K."/>
            <person name="Clum A."/>
            <person name="Na H."/>
            <person name="Ledsgaard L."/>
            <person name="Lin J."/>
            <person name="Lipzen A."/>
            <person name="Kuo A."/>
            <person name="Riley R."/>
            <person name="Mondo S."/>
            <person name="Labutti K."/>
            <person name="Haridas S."/>
            <person name="Pangalinan J."/>
            <person name="Salamov A.A."/>
            <person name="Simmons B.A."/>
            <person name="Magnuson J.K."/>
            <person name="Chen J."/>
            <person name="Drula E."/>
            <person name="Henrissat B."/>
            <person name="Wiebenga A."/>
            <person name="Lubbers R.J."/>
            <person name="Gomes A.C."/>
            <person name="Makela M.R."/>
            <person name="Stajich J."/>
            <person name="Grigoriev I.V."/>
            <person name="Mortensen U.H."/>
            <person name="De Vries R.P."/>
            <person name="Baker S.E."/>
            <person name="Andersen M.R."/>
        </authorList>
    </citation>
    <scope>NUCLEOTIDE SEQUENCE [LARGE SCALE GENOMIC DNA]</scope>
    <source>
        <strain evidence="10 11">CBS 123904</strain>
    </source>
</reference>
<feature type="region of interest" description="Disordered" evidence="7">
    <location>
        <begin position="561"/>
        <end position="586"/>
    </location>
</feature>
<feature type="transmembrane region" description="Helical" evidence="8">
    <location>
        <begin position="353"/>
        <end position="375"/>
    </location>
</feature>
<organism evidence="10 11">
    <name type="scientific">Aspergillus pseudoustus</name>
    <dbReference type="NCBI Taxonomy" id="1810923"/>
    <lineage>
        <taxon>Eukaryota</taxon>
        <taxon>Fungi</taxon>
        <taxon>Dikarya</taxon>
        <taxon>Ascomycota</taxon>
        <taxon>Pezizomycotina</taxon>
        <taxon>Eurotiomycetes</taxon>
        <taxon>Eurotiomycetidae</taxon>
        <taxon>Eurotiales</taxon>
        <taxon>Aspergillaceae</taxon>
        <taxon>Aspergillus</taxon>
        <taxon>Aspergillus subgen. Nidulantes</taxon>
    </lineage>
</organism>
<dbReference type="SUPFAM" id="SSF103473">
    <property type="entry name" value="MFS general substrate transporter"/>
    <property type="match status" value="1"/>
</dbReference>
<keyword evidence="6 8" id="KW-0472">Membrane</keyword>
<dbReference type="InterPro" id="IPR036259">
    <property type="entry name" value="MFS_trans_sf"/>
</dbReference>
<feature type="transmembrane region" description="Helical" evidence="8">
    <location>
        <begin position="382"/>
        <end position="402"/>
    </location>
</feature>
<evidence type="ECO:0000313" key="10">
    <source>
        <dbReference type="EMBL" id="KAL2851473.1"/>
    </source>
</evidence>
<keyword evidence="4 8" id="KW-0812">Transmembrane</keyword>
<dbReference type="PROSITE" id="PS50850">
    <property type="entry name" value="MFS"/>
    <property type="match status" value="1"/>
</dbReference>
<evidence type="ECO:0000256" key="5">
    <source>
        <dbReference type="ARBA" id="ARBA00022989"/>
    </source>
</evidence>
<feature type="compositionally biased region" description="Polar residues" evidence="7">
    <location>
        <begin position="574"/>
        <end position="586"/>
    </location>
</feature>
<dbReference type="InterPro" id="IPR005828">
    <property type="entry name" value="MFS_sugar_transport-like"/>
</dbReference>
<feature type="transmembrane region" description="Helical" evidence="8">
    <location>
        <begin position="33"/>
        <end position="63"/>
    </location>
</feature>
<name>A0ABR4KJS9_9EURO</name>
<comment type="similarity">
    <text evidence="2">Belongs to the major facilitator superfamily. Sugar transporter (TC 2.A.1.1) family.</text>
</comment>
<evidence type="ECO:0000256" key="7">
    <source>
        <dbReference type="SAM" id="MobiDB-lite"/>
    </source>
</evidence>
<dbReference type="InterPro" id="IPR020846">
    <property type="entry name" value="MFS_dom"/>
</dbReference>
<gene>
    <name evidence="10" type="ORF">BJY01DRAFT_116705</name>
</gene>
<feature type="transmembrane region" description="Helical" evidence="8">
    <location>
        <begin position="132"/>
        <end position="155"/>
    </location>
</feature>
<keyword evidence="3" id="KW-0813">Transport</keyword>
<dbReference type="PANTHER" id="PTHR48022">
    <property type="entry name" value="PLASTIDIC GLUCOSE TRANSPORTER 4"/>
    <property type="match status" value="1"/>
</dbReference>
<feature type="transmembrane region" description="Helical" evidence="8">
    <location>
        <begin position="109"/>
        <end position="126"/>
    </location>
</feature>